<dbReference type="Pfam" id="PF24842">
    <property type="entry name" value="UFD1_N2"/>
    <property type="match status" value="1"/>
</dbReference>
<dbReference type="eggNOG" id="KOG1363">
    <property type="taxonomic scope" value="Eukaryota"/>
</dbReference>
<feature type="region of interest" description="Disordered" evidence="3">
    <location>
        <begin position="344"/>
        <end position="421"/>
    </location>
</feature>
<dbReference type="AlphaFoldDB" id="D7FT74"/>
<gene>
    <name evidence="5" type="ORF">Esi_0246_0005</name>
</gene>
<dbReference type="SUPFAM" id="SSF54236">
    <property type="entry name" value="Ubiquitin-like"/>
    <property type="match status" value="1"/>
</dbReference>
<dbReference type="PANTHER" id="PTHR12555:SF27">
    <property type="entry name" value="UBIQUITIN FUSION DEGRADATION UFD1 FAMILY PROTEIN"/>
    <property type="match status" value="1"/>
</dbReference>
<feature type="region of interest" description="Disordered" evidence="3">
    <location>
        <begin position="1"/>
        <end position="45"/>
    </location>
</feature>
<dbReference type="InterPro" id="IPR029071">
    <property type="entry name" value="Ubiquitin-like_domsf"/>
</dbReference>
<dbReference type="SMART" id="SM00166">
    <property type="entry name" value="UBX"/>
    <property type="match status" value="1"/>
</dbReference>
<dbReference type="STRING" id="2880.D7FT74"/>
<dbReference type="Gene3D" id="3.10.330.10">
    <property type="match status" value="1"/>
</dbReference>
<feature type="compositionally biased region" description="Basic and acidic residues" evidence="3">
    <location>
        <begin position="10"/>
        <end position="45"/>
    </location>
</feature>
<keyword evidence="6" id="KW-1185">Reference proteome</keyword>
<dbReference type="InParanoid" id="D7FT74"/>
<protein>
    <recommendedName>
        <fullName evidence="4">UBX domain-containing protein</fullName>
    </recommendedName>
</protein>
<dbReference type="Proteomes" id="UP000002630">
    <property type="component" value="Linkage Group LG16"/>
</dbReference>
<feature type="domain" description="UBX" evidence="4">
    <location>
        <begin position="436"/>
        <end position="520"/>
    </location>
</feature>
<dbReference type="Pfam" id="PF00789">
    <property type="entry name" value="UBX"/>
    <property type="match status" value="1"/>
</dbReference>
<proteinExistence type="inferred from homology"/>
<dbReference type="InterPro" id="IPR055417">
    <property type="entry name" value="UFD1_N1"/>
</dbReference>
<accession>D7FT74</accession>
<evidence type="ECO:0000256" key="1">
    <source>
        <dbReference type="ARBA" id="ARBA00006043"/>
    </source>
</evidence>
<evidence type="ECO:0000313" key="6">
    <source>
        <dbReference type="Proteomes" id="UP000002630"/>
    </source>
</evidence>
<dbReference type="InterPro" id="IPR004854">
    <property type="entry name" value="Ufd1-like"/>
</dbReference>
<evidence type="ECO:0000259" key="4">
    <source>
        <dbReference type="SMART" id="SM00166"/>
    </source>
</evidence>
<keyword evidence="2" id="KW-0833">Ubl conjugation pathway</keyword>
<comment type="similarity">
    <text evidence="1">Belongs to the UFD1 family.</text>
</comment>
<dbReference type="GO" id="GO:0034098">
    <property type="term" value="C:VCP-NPL4-UFD1 AAA ATPase complex"/>
    <property type="evidence" value="ECO:0007669"/>
    <property type="project" value="TreeGrafter"/>
</dbReference>
<dbReference type="OrthoDB" id="422728at2759"/>
<organism evidence="5 6">
    <name type="scientific">Ectocarpus siliculosus</name>
    <name type="common">Brown alga</name>
    <name type="synonym">Conferva siliculosa</name>
    <dbReference type="NCBI Taxonomy" id="2880"/>
    <lineage>
        <taxon>Eukaryota</taxon>
        <taxon>Sar</taxon>
        <taxon>Stramenopiles</taxon>
        <taxon>Ochrophyta</taxon>
        <taxon>PX clade</taxon>
        <taxon>Phaeophyceae</taxon>
        <taxon>Ectocarpales</taxon>
        <taxon>Ectocarpaceae</taxon>
        <taxon>Ectocarpus</taxon>
    </lineage>
</organism>
<evidence type="ECO:0000256" key="2">
    <source>
        <dbReference type="ARBA" id="ARBA00022786"/>
    </source>
</evidence>
<dbReference type="InterPro" id="IPR055418">
    <property type="entry name" value="UFD1_N2"/>
</dbReference>
<dbReference type="eggNOG" id="KOG1816">
    <property type="taxonomic scope" value="Eukaryota"/>
</dbReference>
<sequence length="521" mass="57067">MADFLNLDSRGNKLKKEQQKRRDAARLRIQRERRSKEAAAKDQARIEEQIRARKLEQRRKEEEARKQEEADQIRTAGISYKESLLAVTADGEGDKILLPPSALECLSRQDAVGLGPMLFELTCTTSGAAPTSQQQPEKAPALQGGTITTTRTTHAGVLEFVADEGTIGLPRKVVLSLLGAAAHQVPSRTSDENISANDDPENAKAERPAVEGLENVVVRYVRLAKATFARVVPETVGLSQVSELRAMLEHNMRNHATLTVGDHLSVWRRGKEFSLKSEDSHSPLTPEREPPLTMQVVELRPEPQVTVIDTDMEIELDLPEKAREQLQEKGAQDRAKTLRAHMGAATISSRGSSPTQSLSPPPSGRGYAVGGKGSSVAAGGRDTSTTGLSPMDDSESDDDSDLDSDDERSTPGGPKKGAFDLEKHRLAKFQQLPEEPPRDEEGVFTCQLRTTEGKFTRRFRFADALGVLLDFCEAQGGVPGQYRLVMPFPRRVLTRDDASAGTTLHEAGLTSKQESVILERL</sequence>
<feature type="compositionally biased region" description="Acidic residues" evidence="3">
    <location>
        <begin position="392"/>
        <end position="406"/>
    </location>
</feature>
<dbReference type="GO" id="GO:0006511">
    <property type="term" value="P:ubiquitin-dependent protein catabolic process"/>
    <property type="evidence" value="ECO:0007669"/>
    <property type="project" value="InterPro"/>
</dbReference>
<dbReference type="InterPro" id="IPR042299">
    <property type="entry name" value="Ufd1-like_Nn"/>
</dbReference>
<dbReference type="Gene3D" id="3.10.20.90">
    <property type="entry name" value="Phosphatidylinositol 3-kinase Catalytic Subunit, Chain A, domain 1"/>
    <property type="match status" value="1"/>
</dbReference>
<name>D7FT74_ECTSI</name>
<dbReference type="InterPro" id="IPR001012">
    <property type="entry name" value="UBX_dom"/>
</dbReference>
<reference evidence="5 6" key="1">
    <citation type="journal article" date="2010" name="Nature">
        <title>The Ectocarpus genome and the independent evolution of multicellularity in brown algae.</title>
        <authorList>
            <person name="Cock J.M."/>
            <person name="Sterck L."/>
            <person name="Rouze P."/>
            <person name="Scornet D."/>
            <person name="Allen A.E."/>
            <person name="Amoutzias G."/>
            <person name="Anthouard V."/>
            <person name="Artiguenave F."/>
            <person name="Aury J.M."/>
            <person name="Badger J.H."/>
            <person name="Beszteri B."/>
            <person name="Billiau K."/>
            <person name="Bonnet E."/>
            <person name="Bothwell J.H."/>
            <person name="Bowler C."/>
            <person name="Boyen C."/>
            <person name="Brownlee C."/>
            <person name="Carrano C.J."/>
            <person name="Charrier B."/>
            <person name="Cho G.Y."/>
            <person name="Coelho S.M."/>
            <person name="Collen J."/>
            <person name="Corre E."/>
            <person name="Da Silva C."/>
            <person name="Delage L."/>
            <person name="Delaroque N."/>
            <person name="Dittami S.M."/>
            <person name="Doulbeau S."/>
            <person name="Elias M."/>
            <person name="Farnham G."/>
            <person name="Gachon C.M."/>
            <person name="Gschloessl B."/>
            <person name="Heesch S."/>
            <person name="Jabbari K."/>
            <person name="Jubin C."/>
            <person name="Kawai H."/>
            <person name="Kimura K."/>
            <person name="Kloareg B."/>
            <person name="Kupper F.C."/>
            <person name="Lang D."/>
            <person name="Le Bail A."/>
            <person name="Leblanc C."/>
            <person name="Lerouge P."/>
            <person name="Lohr M."/>
            <person name="Lopez P.J."/>
            <person name="Martens C."/>
            <person name="Maumus F."/>
            <person name="Michel G."/>
            <person name="Miranda-Saavedra D."/>
            <person name="Morales J."/>
            <person name="Moreau H."/>
            <person name="Motomura T."/>
            <person name="Nagasato C."/>
            <person name="Napoli C.A."/>
            <person name="Nelson D.R."/>
            <person name="Nyvall-Collen P."/>
            <person name="Peters A.F."/>
            <person name="Pommier C."/>
            <person name="Potin P."/>
            <person name="Poulain J."/>
            <person name="Quesneville H."/>
            <person name="Read B."/>
            <person name="Rensing S.A."/>
            <person name="Ritter A."/>
            <person name="Rousvoal S."/>
            <person name="Samanta M."/>
            <person name="Samson G."/>
            <person name="Schroeder D.C."/>
            <person name="Segurens B."/>
            <person name="Strittmatter M."/>
            <person name="Tonon T."/>
            <person name="Tregear J.W."/>
            <person name="Valentin K."/>
            <person name="von Dassow P."/>
            <person name="Yamagishi T."/>
            <person name="Van de Peer Y."/>
            <person name="Wincker P."/>
        </authorList>
    </citation>
    <scope>NUCLEOTIDE SEQUENCE [LARGE SCALE GENOMIC DNA]</scope>
    <source>
        <strain evidence="6">Ec32 / CCAP1310/4</strain>
    </source>
</reference>
<dbReference type="GO" id="GO:0031593">
    <property type="term" value="F:polyubiquitin modification-dependent protein binding"/>
    <property type="evidence" value="ECO:0007669"/>
    <property type="project" value="TreeGrafter"/>
</dbReference>
<evidence type="ECO:0000313" key="5">
    <source>
        <dbReference type="EMBL" id="CBJ31340.1"/>
    </source>
</evidence>
<evidence type="ECO:0000256" key="3">
    <source>
        <dbReference type="SAM" id="MobiDB-lite"/>
    </source>
</evidence>
<dbReference type="EMBL" id="FN649741">
    <property type="protein sequence ID" value="CBJ31340.1"/>
    <property type="molecule type" value="Genomic_DNA"/>
</dbReference>
<dbReference type="EMBL" id="FN648427">
    <property type="protein sequence ID" value="CBJ31340.1"/>
    <property type="molecule type" value="Genomic_DNA"/>
</dbReference>
<feature type="region of interest" description="Disordered" evidence="3">
    <location>
        <begin position="186"/>
        <end position="207"/>
    </location>
</feature>
<dbReference type="Gene3D" id="2.40.40.50">
    <property type="entry name" value="Ubiquitin fusion degradation protein UFD1, N-terminal domain"/>
    <property type="match status" value="1"/>
</dbReference>
<feature type="compositionally biased region" description="Polar residues" evidence="3">
    <location>
        <begin position="186"/>
        <end position="196"/>
    </location>
</feature>
<dbReference type="PANTHER" id="PTHR12555">
    <property type="entry name" value="UBIQUITIN FUSION DEGRADATON PROTEIN 1"/>
    <property type="match status" value="1"/>
</dbReference>
<dbReference type="Pfam" id="PF03152">
    <property type="entry name" value="UFD1_N1"/>
    <property type="match status" value="1"/>
</dbReference>
<dbReference type="GO" id="GO:0036503">
    <property type="term" value="P:ERAD pathway"/>
    <property type="evidence" value="ECO:0007669"/>
    <property type="project" value="TreeGrafter"/>
</dbReference>